<reference evidence="1" key="1">
    <citation type="submission" date="2020-12" db="EMBL/GenBank/DDBJ databases">
        <authorList>
            <person name="Rodrigo-Torres L."/>
            <person name="Arahal R. D."/>
            <person name="Lucena T."/>
        </authorList>
    </citation>
    <scope>NUCLEOTIDE SEQUENCE</scope>
    <source>
        <strain evidence="1">CECT 9390</strain>
    </source>
</reference>
<dbReference type="AlphaFoldDB" id="A0A9N8MGT5"/>
<evidence type="ECO:0000313" key="2">
    <source>
        <dbReference type="Proteomes" id="UP000662618"/>
    </source>
</evidence>
<sequence>MIVSVDIGNFLIGKYSKTIENQIIIFKSLLIFRNLLLYIISQMVNLND</sequence>
<protein>
    <submittedName>
        <fullName evidence="1">Uncharacterized protein</fullName>
    </submittedName>
</protein>
<dbReference type="EMBL" id="CAJIMS010000001">
    <property type="protein sequence ID" value="CAD7806787.1"/>
    <property type="molecule type" value="Genomic_DNA"/>
</dbReference>
<organism evidence="1 2">
    <name type="scientific">Chryseobacterium aquaeductus</name>
    <dbReference type="NCBI Taxonomy" id="2675056"/>
    <lineage>
        <taxon>Bacteria</taxon>
        <taxon>Pseudomonadati</taxon>
        <taxon>Bacteroidota</taxon>
        <taxon>Flavobacteriia</taxon>
        <taxon>Flavobacteriales</taxon>
        <taxon>Weeksellaceae</taxon>
        <taxon>Chryseobacterium group</taxon>
        <taxon>Chryseobacterium</taxon>
    </lineage>
</organism>
<accession>A0A9N8MGT5</accession>
<keyword evidence="2" id="KW-1185">Reference proteome</keyword>
<evidence type="ECO:0000313" key="1">
    <source>
        <dbReference type="EMBL" id="CAD7806787.1"/>
    </source>
</evidence>
<comment type="caution">
    <text evidence="1">The sequence shown here is derived from an EMBL/GenBank/DDBJ whole genome shotgun (WGS) entry which is preliminary data.</text>
</comment>
<proteinExistence type="predicted"/>
<name>A0A9N8MGT5_9FLAO</name>
<gene>
    <name evidence="1" type="ORF">CHRY9390_01563</name>
</gene>
<dbReference type="Proteomes" id="UP000662618">
    <property type="component" value="Unassembled WGS sequence"/>
</dbReference>